<protein>
    <submittedName>
        <fullName evidence="3">Uncharacterized protein</fullName>
    </submittedName>
</protein>
<reference evidence="3 4" key="2">
    <citation type="submission" date="2014-03" db="EMBL/GenBank/DDBJ databases">
        <title>The Genome Sequence of Anncaliia algerae insect isolate PRA339.</title>
        <authorList>
            <consortium name="The Broad Institute Genome Sequencing Platform"/>
            <consortium name="The Broad Institute Genome Sequencing Center for Infectious Disease"/>
            <person name="Cuomo C."/>
            <person name="Becnel J."/>
            <person name="Sanscrainte N."/>
            <person name="Walker B."/>
            <person name="Young S.K."/>
            <person name="Zeng Q."/>
            <person name="Gargeya S."/>
            <person name="Fitzgerald M."/>
            <person name="Haas B."/>
            <person name="Abouelleil A."/>
            <person name="Alvarado L."/>
            <person name="Arachchi H.M."/>
            <person name="Berlin A.M."/>
            <person name="Chapman S.B."/>
            <person name="Dewar J."/>
            <person name="Goldberg J."/>
            <person name="Griggs A."/>
            <person name="Gujja S."/>
            <person name="Hansen M."/>
            <person name="Howarth C."/>
            <person name="Imamovic A."/>
            <person name="Larimer J."/>
            <person name="McCowan C."/>
            <person name="Murphy C."/>
            <person name="Neiman D."/>
            <person name="Pearson M."/>
            <person name="Priest M."/>
            <person name="Roberts A."/>
            <person name="Saif S."/>
            <person name="Shea T."/>
            <person name="Sisk P."/>
            <person name="Sykes S."/>
            <person name="Wortman J."/>
            <person name="Nusbaum C."/>
            <person name="Birren B."/>
        </authorList>
    </citation>
    <scope>NUCLEOTIDE SEQUENCE [LARGE SCALE GENOMIC DNA]</scope>
    <source>
        <strain evidence="3 4">PRA339</strain>
    </source>
</reference>
<name>A0A059EXG3_9MICR</name>
<dbReference type="AlphaFoldDB" id="A0A059EXG3"/>
<evidence type="ECO:0000313" key="4">
    <source>
        <dbReference type="Proteomes" id="UP000030655"/>
    </source>
</evidence>
<feature type="region of interest" description="Disordered" evidence="1">
    <location>
        <begin position="121"/>
        <end position="155"/>
    </location>
</feature>
<sequence>MNQYIYLMITNILPMFIDYVILFIAYKKEISCESNNNRRNPDIFKSKISKNNESKESPYLTEINNSNINDLNNDKILPYHESFTDTEDGLTSSSDSFDEYTYESSTILNESKLSLDGIFSKRPLSKSDKSSSTINNNSIAGKKTKKLKSGSDKKK</sequence>
<dbReference type="Proteomes" id="UP000030655">
    <property type="component" value="Unassembled WGS sequence"/>
</dbReference>
<feature type="transmembrane region" description="Helical" evidence="2">
    <location>
        <begin position="6"/>
        <end position="26"/>
    </location>
</feature>
<feature type="compositionally biased region" description="Polar residues" evidence="1">
    <location>
        <begin position="130"/>
        <end position="139"/>
    </location>
</feature>
<dbReference type="EMBL" id="KK365253">
    <property type="protein sequence ID" value="KCZ79585.1"/>
    <property type="molecule type" value="Genomic_DNA"/>
</dbReference>
<accession>A0A059EXG3</accession>
<dbReference type="OrthoDB" id="10443879at2759"/>
<keyword evidence="2" id="KW-0472">Membrane</keyword>
<gene>
    <name evidence="3" type="ORF">H312_03020</name>
</gene>
<dbReference type="HOGENOM" id="CLU_1844602_0_0_1"/>
<evidence type="ECO:0000313" key="3">
    <source>
        <dbReference type="EMBL" id="KCZ79585.1"/>
    </source>
</evidence>
<organism evidence="3 4">
    <name type="scientific">Anncaliia algerae PRA339</name>
    <dbReference type="NCBI Taxonomy" id="1288291"/>
    <lineage>
        <taxon>Eukaryota</taxon>
        <taxon>Fungi</taxon>
        <taxon>Fungi incertae sedis</taxon>
        <taxon>Microsporidia</taxon>
        <taxon>Tubulinosematoidea</taxon>
        <taxon>Tubulinosematidae</taxon>
        <taxon>Anncaliia</taxon>
    </lineage>
</organism>
<evidence type="ECO:0000256" key="1">
    <source>
        <dbReference type="SAM" id="MobiDB-lite"/>
    </source>
</evidence>
<keyword evidence="2" id="KW-0812">Transmembrane</keyword>
<keyword evidence="4" id="KW-1185">Reference proteome</keyword>
<dbReference type="VEuPathDB" id="MicrosporidiaDB:H312_03020"/>
<reference evidence="4" key="1">
    <citation type="submission" date="2013-02" db="EMBL/GenBank/DDBJ databases">
        <authorList>
            <consortium name="The Broad Institute Genome Sequencing Platform"/>
            <person name="Cuomo C."/>
            <person name="Becnel J."/>
            <person name="Sanscrainte N."/>
            <person name="Walker B."/>
            <person name="Young S.K."/>
            <person name="Zeng Q."/>
            <person name="Gargeya S."/>
            <person name="Fitzgerald M."/>
            <person name="Haas B."/>
            <person name="Abouelleil A."/>
            <person name="Alvarado L."/>
            <person name="Arachchi H.M."/>
            <person name="Berlin A.M."/>
            <person name="Chapman S.B."/>
            <person name="Dewar J."/>
            <person name="Goldberg J."/>
            <person name="Griggs A."/>
            <person name="Gujja S."/>
            <person name="Hansen M."/>
            <person name="Howarth C."/>
            <person name="Imamovic A."/>
            <person name="Larimer J."/>
            <person name="McCowan C."/>
            <person name="Murphy C."/>
            <person name="Neiman D."/>
            <person name="Pearson M."/>
            <person name="Priest M."/>
            <person name="Roberts A."/>
            <person name="Saif S."/>
            <person name="Shea T."/>
            <person name="Sisk P."/>
            <person name="Sykes S."/>
            <person name="Wortman J."/>
            <person name="Nusbaum C."/>
            <person name="Birren B."/>
        </authorList>
    </citation>
    <scope>NUCLEOTIDE SEQUENCE [LARGE SCALE GENOMIC DNA]</scope>
    <source>
        <strain evidence="4">PRA339</strain>
    </source>
</reference>
<keyword evidence="2" id="KW-1133">Transmembrane helix</keyword>
<proteinExistence type="predicted"/>
<evidence type="ECO:0000256" key="2">
    <source>
        <dbReference type="SAM" id="Phobius"/>
    </source>
</evidence>